<evidence type="ECO:0000256" key="5">
    <source>
        <dbReference type="SAM" id="MobiDB-lite"/>
    </source>
</evidence>
<dbReference type="InterPro" id="IPR036188">
    <property type="entry name" value="FAD/NAD-bd_sf"/>
</dbReference>
<dbReference type="Gene3D" id="3.50.50.100">
    <property type="match status" value="1"/>
</dbReference>
<evidence type="ECO:0000259" key="7">
    <source>
        <dbReference type="Pfam" id="PF07992"/>
    </source>
</evidence>
<keyword evidence="9" id="KW-1185">Reference proteome</keyword>
<dbReference type="Gene3D" id="3.50.50.60">
    <property type="entry name" value="FAD/NAD(P)-binding domain"/>
    <property type="match status" value="1"/>
</dbReference>
<evidence type="ECO:0008006" key="10">
    <source>
        <dbReference type="Google" id="ProtNLM"/>
    </source>
</evidence>
<organism evidence="8 9">
    <name type="scientific">Dunaliella salina</name>
    <name type="common">Green alga</name>
    <name type="synonym">Protococcus salinus</name>
    <dbReference type="NCBI Taxonomy" id="3046"/>
    <lineage>
        <taxon>Eukaryota</taxon>
        <taxon>Viridiplantae</taxon>
        <taxon>Chlorophyta</taxon>
        <taxon>core chlorophytes</taxon>
        <taxon>Chlorophyceae</taxon>
        <taxon>CS clade</taxon>
        <taxon>Chlamydomonadales</taxon>
        <taxon>Dunaliellaceae</taxon>
        <taxon>Dunaliella</taxon>
    </lineage>
</organism>
<evidence type="ECO:0000313" key="9">
    <source>
        <dbReference type="Proteomes" id="UP000815325"/>
    </source>
</evidence>
<gene>
    <name evidence="8" type="ORF">DUNSADRAFT_1285</name>
</gene>
<dbReference type="PANTHER" id="PTHR42913">
    <property type="entry name" value="APOPTOSIS-INDUCING FACTOR 1"/>
    <property type="match status" value="1"/>
</dbReference>
<dbReference type="NCBIfam" id="TIGR03169">
    <property type="entry name" value="Nterm_to_SelD"/>
    <property type="match status" value="1"/>
</dbReference>
<evidence type="ECO:0000256" key="1">
    <source>
        <dbReference type="ARBA" id="ARBA00001974"/>
    </source>
</evidence>
<comment type="cofactor">
    <cofactor evidence="1">
        <name>FAD</name>
        <dbReference type="ChEBI" id="CHEBI:57692"/>
    </cofactor>
</comment>
<evidence type="ECO:0000313" key="8">
    <source>
        <dbReference type="EMBL" id="KAF5839251.1"/>
    </source>
</evidence>
<feature type="domain" description="PurM-like N-terminal" evidence="6">
    <location>
        <begin position="416"/>
        <end position="482"/>
    </location>
</feature>
<proteinExistence type="predicted"/>
<dbReference type="Gene3D" id="3.30.1330.10">
    <property type="entry name" value="PurM-like, N-terminal domain"/>
    <property type="match status" value="1"/>
</dbReference>
<dbReference type="InterPro" id="IPR016188">
    <property type="entry name" value="PurM-like_N"/>
</dbReference>
<evidence type="ECO:0000256" key="4">
    <source>
        <dbReference type="ARBA" id="ARBA00023002"/>
    </source>
</evidence>
<dbReference type="Pfam" id="PF07992">
    <property type="entry name" value="Pyr_redox_2"/>
    <property type="match status" value="1"/>
</dbReference>
<dbReference type="EMBL" id="MU069550">
    <property type="protein sequence ID" value="KAF5839251.1"/>
    <property type="molecule type" value="Genomic_DNA"/>
</dbReference>
<dbReference type="InterPro" id="IPR017584">
    <property type="entry name" value="Pyridine_nucleo_diS_OxRdtase_N"/>
</dbReference>
<comment type="caution">
    <text evidence="8">The sequence shown here is derived from an EMBL/GenBank/DDBJ whole genome shotgun (WGS) entry which is preliminary data.</text>
</comment>
<evidence type="ECO:0000256" key="2">
    <source>
        <dbReference type="ARBA" id="ARBA00022630"/>
    </source>
</evidence>
<name>A0ABQ7GXC4_DUNSA</name>
<dbReference type="PANTHER" id="PTHR42913:SF9">
    <property type="entry name" value="SLR1591 PROTEIN"/>
    <property type="match status" value="1"/>
</dbReference>
<dbReference type="Proteomes" id="UP000815325">
    <property type="component" value="Unassembled WGS sequence"/>
</dbReference>
<evidence type="ECO:0000256" key="3">
    <source>
        <dbReference type="ARBA" id="ARBA00022827"/>
    </source>
</evidence>
<keyword evidence="4" id="KW-0560">Oxidoreductase</keyword>
<reference evidence="8" key="1">
    <citation type="submission" date="2017-08" db="EMBL/GenBank/DDBJ databases">
        <authorList>
            <person name="Polle J.E."/>
            <person name="Barry K."/>
            <person name="Cushman J."/>
            <person name="Schmutz J."/>
            <person name="Tran D."/>
            <person name="Hathwaick L.T."/>
            <person name="Yim W.C."/>
            <person name="Jenkins J."/>
            <person name="Mckie-Krisberg Z.M."/>
            <person name="Prochnik S."/>
            <person name="Lindquist E."/>
            <person name="Dockter R.B."/>
            <person name="Adam C."/>
            <person name="Molina H."/>
            <person name="Bunkerborg J."/>
            <person name="Jin E."/>
            <person name="Buchheim M."/>
            <person name="Magnuson J."/>
        </authorList>
    </citation>
    <scope>NUCLEOTIDE SEQUENCE</scope>
    <source>
        <strain evidence="8">CCAP 19/18</strain>
    </source>
</reference>
<dbReference type="Pfam" id="PF00586">
    <property type="entry name" value="AIRS"/>
    <property type="match status" value="1"/>
</dbReference>
<evidence type="ECO:0000259" key="6">
    <source>
        <dbReference type="Pfam" id="PF00586"/>
    </source>
</evidence>
<feature type="domain" description="FAD/NAD(P)-binding" evidence="7">
    <location>
        <begin position="31"/>
        <end position="332"/>
    </location>
</feature>
<dbReference type="InterPro" id="IPR051169">
    <property type="entry name" value="NADH-Q_oxidoreductase"/>
</dbReference>
<dbReference type="SUPFAM" id="SSF55326">
    <property type="entry name" value="PurM N-terminal domain-like"/>
    <property type="match status" value="1"/>
</dbReference>
<keyword evidence="3" id="KW-0274">FAD</keyword>
<sequence>MNKNNRFLPSHGNDHDGNEMNGTKMGAPVVKDLVLVGGGHTHVEVVRSFGMKPMDGVRVTLVTRDVHTPYSGMLPGFVSGFYKYDECHIDLARLSSWAKARLIHVEASGIDTKARRVQFAGRPSIPYDVLSIDIGITPGSEQVPGARQHTIPVKPIDRCHRLEDERASRKHQQLPPAEITIVCRGHILAGHTGYAQRAFIGIMRQKGIKVIEHRKVVRVDEGMLTVEAPKNGSHMQNGGGAQANGEGHALQQQLLQDNDNTVPFDACMLCTQASAAPWLKLTGLPTDPQGFLAINECLQSDGGPPEVFAAGDVASCAKHPRPKAGVFAVRQGPPLSANLRRFLSGEPLEPFVPQKSWLSLVTTGDKYCVGTKGWIGLQGAWLWTLKDYIDRAFMRKYGEDLPDMMKMMSGPPPPGKLLVQSVDFFRAFWDDPYILGKIAANHALGDVWAMGAKPVSALALAVVPLMTDRLVAEELTQLLSGAVEVNATSNFCKIA</sequence>
<feature type="region of interest" description="Disordered" evidence="5">
    <location>
        <begin position="1"/>
        <end position="23"/>
    </location>
</feature>
<accession>A0ABQ7GXC4</accession>
<keyword evidence="2" id="KW-0285">Flavoprotein</keyword>
<dbReference type="SUPFAM" id="SSF51905">
    <property type="entry name" value="FAD/NAD(P)-binding domain"/>
    <property type="match status" value="1"/>
</dbReference>
<dbReference type="InterPro" id="IPR023753">
    <property type="entry name" value="FAD/NAD-binding_dom"/>
</dbReference>
<protein>
    <recommendedName>
        <fullName evidence="10">FAD/NAD(P)-binding domain-containing protein</fullName>
    </recommendedName>
</protein>
<dbReference type="InterPro" id="IPR036921">
    <property type="entry name" value="PurM-like_N_sf"/>
</dbReference>